<dbReference type="KEGG" id="mlr:MELLADRAFT_86273"/>
<evidence type="ECO:0000313" key="2">
    <source>
        <dbReference type="Proteomes" id="UP000001072"/>
    </source>
</evidence>
<dbReference type="GeneID" id="18934129"/>
<reference evidence="2" key="1">
    <citation type="journal article" date="2011" name="Proc. Natl. Acad. Sci. U.S.A.">
        <title>Obligate biotrophy features unraveled by the genomic analysis of rust fungi.</title>
        <authorList>
            <person name="Duplessis S."/>
            <person name="Cuomo C.A."/>
            <person name="Lin Y.-C."/>
            <person name="Aerts A."/>
            <person name="Tisserant E."/>
            <person name="Veneault-Fourrey C."/>
            <person name="Joly D.L."/>
            <person name="Hacquard S."/>
            <person name="Amselem J."/>
            <person name="Cantarel B.L."/>
            <person name="Chiu R."/>
            <person name="Coutinho P.M."/>
            <person name="Feau N."/>
            <person name="Field M."/>
            <person name="Frey P."/>
            <person name="Gelhaye E."/>
            <person name="Goldberg J."/>
            <person name="Grabherr M.G."/>
            <person name="Kodira C.D."/>
            <person name="Kohler A."/>
            <person name="Kuees U."/>
            <person name="Lindquist E.A."/>
            <person name="Lucas S.M."/>
            <person name="Mago R."/>
            <person name="Mauceli E."/>
            <person name="Morin E."/>
            <person name="Murat C."/>
            <person name="Pangilinan J.L."/>
            <person name="Park R."/>
            <person name="Pearson M."/>
            <person name="Quesneville H."/>
            <person name="Rouhier N."/>
            <person name="Sakthikumar S."/>
            <person name="Salamov A.A."/>
            <person name="Schmutz J."/>
            <person name="Selles B."/>
            <person name="Shapiro H."/>
            <person name="Tanguay P."/>
            <person name="Tuskan G.A."/>
            <person name="Henrissat B."/>
            <person name="Van de Peer Y."/>
            <person name="Rouze P."/>
            <person name="Ellis J.G."/>
            <person name="Dodds P.N."/>
            <person name="Schein J.E."/>
            <person name="Zhong S."/>
            <person name="Hamelin R.C."/>
            <person name="Grigoriev I.V."/>
            <person name="Szabo L.J."/>
            <person name="Martin F."/>
        </authorList>
    </citation>
    <scope>NUCLEOTIDE SEQUENCE [LARGE SCALE GENOMIC DNA]</scope>
    <source>
        <strain evidence="2">98AG31 / pathotype 3-4-7</strain>
    </source>
</reference>
<proteinExistence type="predicted"/>
<dbReference type="OrthoDB" id="3046222at2759"/>
<dbReference type="Proteomes" id="UP000001072">
    <property type="component" value="Unassembled WGS sequence"/>
</dbReference>
<accession>F4RL59</accession>
<protein>
    <recommendedName>
        <fullName evidence="3">GCM domain-containing protein</fullName>
    </recommendedName>
</protein>
<dbReference type="eggNOG" id="ENOG502S7P8">
    <property type="taxonomic scope" value="Eukaryota"/>
</dbReference>
<keyword evidence="2" id="KW-1185">Reference proteome</keyword>
<organism evidence="2">
    <name type="scientific">Melampsora larici-populina (strain 98AG31 / pathotype 3-4-7)</name>
    <name type="common">Poplar leaf rust fungus</name>
    <dbReference type="NCBI Taxonomy" id="747676"/>
    <lineage>
        <taxon>Eukaryota</taxon>
        <taxon>Fungi</taxon>
        <taxon>Dikarya</taxon>
        <taxon>Basidiomycota</taxon>
        <taxon>Pucciniomycotina</taxon>
        <taxon>Pucciniomycetes</taxon>
        <taxon>Pucciniales</taxon>
        <taxon>Melampsoraceae</taxon>
        <taxon>Melampsora</taxon>
    </lineage>
</organism>
<gene>
    <name evidence="1" type="ORF">MELLADRAFT_86273</name>
</gene>
<evidence type="ECO:0000313" key="1">
    <source>
        <dbReference type="EMBL" id="EGG06848.1"/>
    </source>
</evidence>
<dbReference type="HOGENOM" id="CLU_438772_0_0_1"/>
<sequence length="623" mass="69105">MDGPWKTIWYACLGVLRCDNNFCAYTAPPPTAKGKAAEYIKDGTHIWTQSPVTVCQIDIQKDTGWGVLCHSGFHAHPWPALKKADPLAMLDLPQEVVKNPNAGPLVLKVGQAGAGQTITPPVVDIHPAFANGGRLAYLRQKVLVKKGLIPEKESKGGGDRLIMDLMHWGKTSMYSKILHLWIPIQLTWMWGLEEAHYKAHFSTLLAQINAADLTYHKRDLLVQQFGQIARLFPKAKPWIDWWNTADIHSMLFCARDCLPMDNPPLPEGEDPHDYPDTTNGQESMHCQYYILTDFNSVLQGISVKYGNSWESVVETMGWSKERTRRRPKVNNGCPPDTTEALIRPKKVGRPTGSRNVNWDSHSSYQSYLASTGPGIEGKVGKLITLWSTEGLFSNNLRCCTTCCTDQDLTSTDADVSHDVTVGKLNKGDDIPCLYKQCRLDFTGQPMNVYFQRGFWGYHHYWSKVVRYVDGVRGVWFYDDRKDNGRAQLPTSSEQKIINLGIAKITSKNPDAQGDLPFVLQPDLDNVKEIEEDLTDLPVLDPPLATVASGMGTSQPLYNGAKVAFTSAASPAVDELEALETTDPTVGLQAVSQSDKAKQAFIWAQKSVVFSSANCYEKGGGRGG</sequence>
<evidence type="ECO:0008006" key="3">
    <source>
        <dbReference type="Google" id="ProtNLM"/>
    </source>
</evidence>
<dbReference type="InParanoid" id="F4RL59"/>
<dbReference type="AlphaFoldDB" id="F4RL59"/>
<dbReference type="RefSeq" id="XP_007409808.1">
    <property type="nucleotide sequence ID" value="XM_007409746.1"/>
</dbReference>
<name>F4RL59_MELLP</name>
<dbReference type="VEuPathDB" id="FungiDB:MELLADRAFT_86273"/>
<dbReference type="EMBL" id="GL883106">
    <property type="protein sequence ID" value="EGG06848.1"/>
    <property type="molecule type" value="Genomic_DNA"/>
</dbReference>